<dbReference type="InterPro" id="IPR025943">
    <property type="entry name" value="Sigma_54_int_dom_ATP-bd_2"/>
</dbReference>
<evidence type="ECO:0000256" key="1">
    <source>
        <dbReference type="ARBA" id="ARBA00022741"/>
    </source>
</evidence>
<dbReference type="InterPro" id="IPR003593">
    <property type="entry name" value="AAA+_ATPase"/>
</dbReference>
<dbReference type="PANTHER" id="PTHR32071:SF57">
    <property type="entry name" value="C4-DICARBOXYLATE TRANSPORT TRANSCRIPTIONAL REGULATORY PROTEIN DCTD"/>
    <property type="match status" value="1"/>
</dbReference>
<dbReference type="PROSITE" id="PS00675">
    <property type="entry name" value="SIGMA54_INTERACT_1"/>
    <property type="match status" value="1"/>
</dbReference>
<keyword evidence="5" id="KW-0238">DNA-binding</keyword>
<organism evidence="5 6">
    <name type="scientific">Peribacillus simplex</name>
    <dbReference type="NCBI Taxonomy" id="1478"/>
    <lineage>
        <taxon>Bacteria</taxon>
        <taxon>Bacillati</taxon>
        <taxon>Bacillota</taxon>
        <taxon>Bacilli</taxon>
        <taxon>Bacillales</taxon>
        <taxon>Bacillaceae</taxon>
        <taxon>Peribacillus</taxon>
    </lineage>
</organism>
<dbReference type="Proteomes" id="UP000185829">
    <property type="component" value="Unassembled WGS sequence"/>
</dbReference>
<dbReference type="SUPFAM" id="SSF55785">
    <property type="entry name" value="PYP-like sensor domain (PAS domain)"/>
    <property type="match status" value="1"/>
</dbReference>
<accession>A0A9X8RAT9</accession>
<name>A0A9X8RAT9_9BACI</name>
<dbReference type="AlphaFoldDB" id="A0A9X8RAT9"/>
<dbReference type="FunFam" id="3.40.50.300:FF:000006">
    <property type="entry name" value="DNA-binding transcriptional regulator NtrC"/>
    <property type="match status" value="1"/>
</dbReference>
<dbReference type="PANTHER" id="PTHR32071">
    <property type="entry name" value="TRANSCRIPTIONAL REGULATORY PROTEIN"/>
    <property type="match status" value="1"/>
</dbReference>
<dbReference type="InterPro" id="IPR002078">
    <property type="entry name" value="Sigma_54_int"/>
</dbReference>
<evidence type="ECO:0000259" key="4">
    <source>
        <dbReference type="PROSITE" id="PS50112"/>
    </source>
</evidence>
<evidence type="ECO:0000256" key="2">
    <source>
        <dbReference type="ARBA" id="ARBA00022840"/>
    </source>
</evidence>
<dbReference type="InterPro" id="IPR035965">
    <property type="entry name" value="PAS-like_dom_sf"/>
</dbReference>
<protein>
    <submittedName>
        <fullName evidence="5">Transcriptional regulator containing PAS, AAA-type ATPase, and DNA-binding Fis domains</fullName>
    </submittedName>
</protein>
<comment type="caution">
    <text evidence="5">The sequence shown here is derived from an EMBL/GenBank/DDBJ whole genome shotgun (WGS) entry which is preliminary data.</text>
</comment>
<dbReference type="InterPro" id="IPR025662">
    <property type="entry name" value="Sigma_54_int_dom_ATP-bd_1"/>
</dbReference>
<dbReference type="GO" id="GO:0006355">
    <property type="term" value="P:regulation of DNA-templated transcription"/>
    <property type="evidence" value="ECO:0007669"/>
    <property type="project" value="InterPro"/>
</dbReference>
<proteinExistence type="predicted"/>
<reference evidence="5 6" key="1">
    <citation type="submission" date="2017-01" db="EMBL/GenBank/DDBJ databases">
        <authorList>
            <person name="Varghese N."/>
            <person name="Submissions S."/>
        </authorList>
    </citation>
    <scope>NUCLEOTIDE SEQUENCE [LARGE SCALE GENOMIC DNA]</scope>
    <source>
        <strain evidence="5 6">RUG2-6</strain>
    </source>
</reference>
<keyword evidence="2" id="KW-0067">ATP-binding</keyword>
<evidence type="ECO:0000313" key="5">
    <source>
        <dbReference type="EMBL" id="SIR62743.1"/>
    </source>
</evidence>
<dbReference type="InterPro" id="IPR058031">
    <property type="entry name" value="AAA_lid_NorR"/>
</dbReference>
<dbReference type="GO" id="GO:0003677">
    <property type="term" value="F:DNA binding"/>
    <property type="evidence" value="ECO:0007669"/>
    <property type="project" value="UniProtKB-KW"/>
</dbReference>
<dbReference type="RefSeq" id="WP_076369030.1">
    <property type="nucleotide sequence ID" value="NZ_FTMX01000004.1"/>
</dbReference>
<dbReference type="SMART" id="SM00382">
    <property type="entry name" value="AAA"/>
    <property type="match status" value="1"/>
</dbReference>
<dbReference type="Pfam" id="PF25601">
    <property type="entry name" value="AAA_lid_14"/>
    <property type="match status" value="1"/>
</dbReference>
<dbReference type="PROSITE" id="PS50045">
    <property type="entry name" value="SIGMA54_INTERACT_4"/>
    <property type="match status" value="1"/>
</dbReference>
<sequence>MSKSSLTLIAGSSKTKEALQEQLEQLLGDYVHVKSHSTDEGIPRSLGDGIILYSSDAAYDKKEGRYSVNPEKVIVGKRTVNHEYIDKLLRIPAGSAVLLVNDDDDATINLIESLYQLGVDHVQFIPFKKGILFYENVQIAVSPGETHLCPSYIKEVIDIGVRLFDITTILDVVEYCGLHKDISSKISERYISNIIELQRKLLYAERDAKQMSDHIQNVLGTVDDGILVVNEEGLITVFNNQLAALFHVDAKDVVNQYLEHVLKRRDIIDFIMESNDENKFFNIDGVDVVIFRLQMMKENTIVATFKSVHQAFEIEKTAQREMRNQGFYSKYRFEDIIGENEVMKERKQIAKKLALSEHPILIQGETGTGKELFAHAIHEHSLRKNGPFLAVNCSALTETLLESELFGYEEGAFTGAQRGGRKGLFEMADNGTIFLDEIGDISLTVQSHLLRVLQEGEIRRIGGKRIIPINVRVITATNKNLHDKMRDGSFRTDLFYRLNVLNLYIPSLKERRADIPLLIKHLITKSGKWVKVEQDVLEYFMQYEWPGNIRELKSTIDYMLTVCEGSVVTKSDLPFMHGHAEDGVTADYPVCESMLEIQERTFILEVIKQYNDKGKAASRELISGQSQGSGFVLSPQQIRRRLDILETEGFVVKGRGRAGTKITAEGMEYLYFLKSKQAMPGYN</sequence>
<dbReference type="Gene3D" id="3.30.450.20">
    <property type="entry name" value="PAS domain"/>
    <property type="match status" value="1"/>
</dbReference>
<dbReference type="Gene3D" id="1.10.8.60">
    <property type="match status" value="1"/>
</dbReference>
<dbReference type="PROSITE" id="PS00676">
    <property type="entry name" value="SIGMA54_INTERACT_2"/>
    <property type="match status" value="1"/>
</dbReference>
<evidence type="ECO:0000313" key="6">
    <source>
        <dbReference type="Proteomes" id="UP000185829"/>
    </source>
</evidence>
<dbReference type="GO" id="GO:0005524">
    <property type="term" value="F:ATP binding"/>
    <property type="evidence" value="ECO:0007669"/>
    <property type="project" value="UniProtKB-KW"/>
</dbReference>
<dbReference type="Pfam" id="PF00989">
    <property type="entry name" value="PAS"/>
    <property type="match status" value="1"/>
</dbReference>
<gene>
    <name evidence="5" type="ORF">SAMN05878482_104541</name>
</gene>
<dbReference type="Pfam" id="PF00158">
    <property type="entry name" value="Sigma54_activat"/>
    <property type="match status" value="1"/>
</dbReference>
<dbReference type="InterPro" id="IPR013767">
    <property type="entry name" value="PAS_fold"/>
</dbReference>
<dbReference type="Gene3D" id="3.40.50.300">
    <property type="entry name" value="P-loop containing nucleotide triphosphate hydrolases"/>
    <property type="match status" value="1"/>
</dbReference>
<feature type="domain" description="PAS" evidence="4">
    <location>
        <begin position="211"/>
        <end position="277"/>
    </location>
</feature>
<dbReference type="InterPro" id="IPR027417">
    <property type="entry name" value="P-loop_NTPase"/>
</dbReference>
<dbReference type="EMBL" id="FTMX01000004">
    <property type="protein sequence ID" value="SIR62743.1"/>
    <property type="molecule type" value="Genomic_DNA"/>
</dbReference>
<dbReference type="InterPro" id="IPR000014">
    <property type="entry name" value="PAS"/>
</dbReference>
<feature type="domain" description="Sigma-54 factor interaction" evidence="3">
    <location>
        <begin position="336"/>
        <end position="561"/>
    </location>
</feature>
<evidence type="ECO:0000259" key="3">
    <source>
        <dbReference type="PROSITE" id="PS50045"/>
    </source>
</evidence>
<dbReference type="CDD" id="cd00009">
    <property type="entry name" value="AAA"/>
    <property type="match status" value="1"/>
</dbReference>
<keyword evidence="1" id="KW-0547">Nucleotide-binding</keyword>
<dbReference type="SUPFAM" id="SSF52540">
    <property type="entry name" value="P-loop containing nucleoside triphosphate hydrolases"/>
    <property type="match status" value="1"/>
</dbReference>
<dbReference type="PROSITE" id="PS50112">
    <property type="entry name" value="PAS"/>
    <property type="match status" value="1"/>
</dbReference>